<dbReference type="EMBL" id="PQIB02000012">
    <property type="protein sequence ID" value="RLM79951.1"/>
    <property type="molecule type" value="Genomic_DNA"/>
</dbReference>
<dbReference type="PANTHER" id="PTHR35161:SF22">
    <property type="match status" value="1"/>
</dbReference>
<dbReference type="AlphaFoldDB" id="A0A3L6QGW3"/>
<dbReference type="PANTHER" id="PTHR35161">
    <property type="entry name" value="OS02G0303100 PROTEIN"/>
    <property type="match status" value="1"/>
</dbReference>
<evidence type="ECO:0000313" key="1">
    <source>
        <dbReference type="EMBL" id="RLM79951.1"/>
    </source>
</evidence>
<proteinExistence type="predicted"/>
<reference evidence="2" key="1">
    <citation type="journal article" date="2019" name="Nat. Commun.">
        <title>The genome of broomcorn millet.</title>
        <authorList>
            <person name="Zou C."/>
            <person name="Miki D."/>
            <person name="Li D."/>
            <person name="Tang Q."/>
            <person name="Xiao L."/>
            <person name="Rajput S."/>
            <person name="Deng P."/>
            <person name="Jia W."/>
            <person name="Huang R."/>
            <person name="Zhang M."/>
            <person name="Sun Y."/>
            <person name="Hu J."/>
            <person name="Fu X."/>
            <person name="Schnable P.S."/>
            <person name="Li F."/>
            <person name="Zhang H."/>
            <person name="Feng B."/>
            <person name="Zhu X."/>
            <person name="Liu R."/>
            <person name="Schnable J.C."/>
            <person name="Zhu J.-K."/>
            <person name="Zhang H."/>
        </authorList>
    </citation>
    <scope>NUCLEOTIDE SEQUENCE [LARGE SCALE GENOMIC DNA]</scope>
</reference>
<dbReference type="OrthoDB" id="10454779at2759"/>
<evidence type="ECO:0000313" key="2">
    <source>
        <dbReference type="Proteomes" id="UP000275267"/>
    </source>
</evidence>
<keyword evidence="2" id="KW-1185">Reference proteome</keyword>
<gene>
    <name evidence="1" type="ORF">C2845_PM12G30840</name>
</gene>
<accession>A0A3L6QGW3</accession>
<sequence length="158" mass="18299">MWKTSYFSSGTLTKAIILIRSHICHYREVKLSAIYTKMYDYLMTLKIEDKTKYDAIVTQLPHGSNWISKVIDNIHLLALLRFKPVTQGMRIFVGIETRMFRTTCARYKQTAEGLLEFRRNGHAHLEKDYPMDLLHIEESLVAAIAALQKTQPALPLDQ</sequence>
<comment type="caution">
    <text evidence="1">The sequence shown here is derived from an EMBL/GenBank/DDBJ whole genome shotgun (WGS) entry which is preliminary data.</text>
</comment>
<name>A0A3L6QGW3_PANMI</name>
<dbReference type="Proteomes" id="UP000275267">
    <property type="component" value="Unassembled WGS sequence"/>
</dbReference>
<protein>
    <submittedName>
        <fullName evidence="1">Uncharacterized protein</fullName>
    </submittedName>
</protein>
<organism evidence="1 2">
    <name type="scientific">Panicum miliaceum</name>
    <name type="common">Proso millet</name>
    <name type="synonym">Broomcorn millet</name>
    <dbReference type="NCBI Taxonomy" id="4540"/>
    <lineage>
        <taxon>Eukaryota</taxon>
        <taxon>Viridiplantae</taxon>
        <taxon>Streptophyta</taxon>
        <taxon>Embryophyta</taxon>
        <taxon>Tracheophyta</taxon>
        <taxon>Spermatophyta</taxon>
        <taxon>Magnoliopsida</taxon>
        <taxon>Liliopsida</taxon>
        <taxon>Poales</taxon>
        <taxon>Poaceae</taxon>
        <taxon>PACMAD clade</taxon>
        <taxon>Panicoideae</taxon>
        <taxon>Panicodae</taxon>
        <taxon>Paniceae</taxon>
        <taxon>Panicinae</taxon>
        <taxon>Panicum</taxon>
        <taxon>Panicum sect. Panicum</taxon>
    </lineage>
</organism>